<reference evidence="2" key="1">
    <citation type="submission" date="2021-04" db="EMBL/GenBank/DDBJ databases">
        <title>Saccharothrix algeriensis WGS.</title>
        <authorList>
            <person name="Stuskova K."/>
            <person name="Hakalova E."/>
            <person name="Tebbal A.B."/>
            <person name="Eichmeier A."/>
        </authorList>
    </citation>
    <scope>NUCLEOTIDE SEQUENCE</scope>
    <source>
        <strain evidence="2">NRRL B-24137</strain>
    </source>
</reference>
<dbReference type="EMBL" id="CP072788">
    <property type="protein sequence ID" value="QTR05285.1"/>
    <property type="molecule type" value="Genomic_DNA"/>
</dbReference>
<organism evidence="2 3">
    <name type="scientific">Saccharothrix algeriensis</name>
    <dbReference type="NCBI Taxonomy" id="173560"/>
    <lineage>
        <taxon>Bacteria</taxon>
        <taxon>Bacillati</taxon>
        <taxon>Actinomycetota</taxon>
        <taxon>Actinomycetes</taxon>
        <taxon>Pseudonocardiales</taxon>
        <taxon>Pseudonocardiaceae</taxon>
        <taxon>Saccharothrix</taxon>
    </lineage>
</organism>
<gene>
    <name evidence="2" type="ORF">J7S33_11815</name>
</gene>
<evidence type="ECO:0000313" key="3">
    <source>
        <dbReference type="Proteomes" id="UP000671828"/>
    </source>
</evidence>
<name>A0A8T8I353_9PSEU</name>
<evidence type="ECO:0000313" key="2">
    <source>
        <dbReference type="EMBL" id="QTR05285.1"/>
    </source>
</evidence>
<dbReference type="AlphaFoldDB" id="A0A8T8I353"/>
<accession>A0A8T8I353</accession>
<feature type="region of interest" description="Disordered" evidence="1">
    <location>
        <begin position="37"/>
        <end position="62"/>
    </location>
</feature>
<protein>
    <submittedName>
        <fullName evidence="2">Uncharacterized protein</fullName>
    </submittedName>
</protein>
<evidence type="ECO:0000256" key="1">
    <source>
        <dbReference type="SAM" id="MobiDB-lite"/>
    </source>
</evidence>
<feature type="non-terminal residue" evidence="2">
    <location>
        <position position="62"/>
    </location>
</feature>
<sequence>MQTTIEDALTGRVLLSDALARVEPVLVAAGRRAAVVPGSRPVGGPAAGAERDRGRPLRGAAE</sequence>
<proteinExistence type="predicted"/>
<dbReference type="Proteomes" id="UP000671828">
    <property type="component" value="Chromosome"/>
</dbReference>
<feature type="compositionally biased region" description="Basic and acidic residues" evidence="1">
    <location>
        <begin position="49"/>
        <end position="62"/>
    </location>
</feature>